<dbReference type="GO" id="GO:1990904">
    <property type="term" value="C:ribonucleoprotein complex"/>
    <property type="evidence" value="ECO:0007669"/>
    <property type="project" value="UniProtKB-KW"/>
</dbReference>
<dbReference type="GO" id="GO:0003735">
    <property type="term" value="F:structural constituent of ribosome"/>
    <property type="evidence" value="ECO:0007669"/>
    <property type="project" value="InterPro"/>
</dbReference>
<accession>A0A146M892</accession>
<evidence type="ECO:0000256" key="1">
    <source>
        <dbReference type="ARBA" id="ARBA00009680"/>
    </source>
</evidence>
<dbReference type="InterPro" id="IPR053709">
    <property type="entry name" value="eRP_eS24_sf"/>
</dbReference>
<evidence type="ECO:0000256" key="6">
    <source>
        <dbReference type="SAM" id="MobiDB-lite"/>
    </source>
</evidence>
<dbReference type="Pfam" id="PF01282">
    <property type="entry name" value="Ribosomal_S24e"/>
    <property type="match status" value="1"/>
</dbReference>
<dbReference type="PROSITE" id="PS00529">
    <property type="entry name" value="RIBOSOMAL_S24E"/>
    <property type="match status" value="1"/>
</dbReference>
<keyword evidence="3 4" id="KW-0687">Ribonucleoprotein</keyword>
<dbReference type="EMBL" id="GDHC01002651">
    <property type="protein sequence ID" value="JAQ15978.1"/>
    <property type="molecule type" value="Transcribed_RNA"/>
</dbReference>
<evidence type="ECO:0000313" key="7">
    <source>
        <dbReference type="EMBL" id="JAQ15978.1"/>
    </source>
</evidence>
<comment type="similarity">
    <text evidence="1 4">Belongs to the eukaryotic ribosomal protein eS24 family.</text>
</comment>
<sequence>CTIAGILIEQETVEIYIHTMTISIRTRKFLANPLLNRKQMVLDILHPKSGVPSKEEVKGLIADKYKIKDPQTIFIFGCKSDFGGGKTTGFVCIYNTVNDAIRFEPRYRLVRQSLAVAKTGSTKARKEAKNKRKKLYATQKDKGKKRRKGADDE</sequence>
<dbReference type="GO" id="GO:0005840">
    <property type="term" value="C:ribosome"/>
    <property type="evidence" value="ECO:0007669"/>
    <property type="project" value="UniProtKB-KW"/>
</dbReference>
<dbReference type="GO" id="GO:0006412">
    <property type="term" value="P:translation"/>
    <property type="evidence" value="ECO:0007669"/>
    <property type="project" value="InterPro"/>
</dbReference>
<protein>
    <recommendedName>
        <fullName evidence="5">40S ribosomal protein S24</fullName>
    </recommendedName>
</protein>
<organism evidence="7">
    <name type="scientific">Lygus hesperus</name>
    <name type="common">Western plant bug</name>
    <dbReference type="NCBI Taxonomy" id="30085"/>
    <lineage>
        <taxon>Eukaryota</taxon>
        <taxon>Metazoa</taxon>
        <taxon>Ecdysozoa</taxon>
        <taxon>Arthropoda</taxon>
        <taxon>Hexapoda</taxon>
        <taxon>Insecta</taxon>
        <taxon>Pterygota</taxon>
        <taxon>Neoptera</taxon>
        <taxon>Paraneoptera</taxon>
        <taxon>Hemiptera</taxon>
        <taxon>Heteroptera</taxon>
        <taxon>Panheteroptera</taxon>
        <taxon>Cimicomorpha</taxon>
        <taxon>Miridae</taxon>
        <taxon>Mirini</taxon>
        <taxon>Lygus</taxon>
    </lineage>
</organism>
<evidence type="ECO:0000256" key="2">
    <source>
        <dbReference type="ARBA" id="ARBA00022980"/>
    </source>
</evidence>
<dbReference type="PANTHER" id="PTHR10496">
    <property type="entry name" value="40S RIBOSOMAL PROTEIN S24"/>
    <property type="match status" value="1"/>
</dbReference>
<feature type="compositionally biased region" description="Basic residues" evidence="6">
    <location>
        <begin position="126"/>
        <end position="135"/>
    </location>
</feature>
<evidence type="ECO:0000256" key="4">
    <source>
        <dbReference type="RuleBase" id="RU004381"/>
    </source>
</evidence>
<gene>
    <name evidence="7" type="primary">RpS24_3</name>
    <name evidence="7" type="ORF">g.4201</name>
</gene>
<evidence type="ECO:0000256" key="3">
    <source>
        <dbReference type="ARBA" id="ARBA00023274"/>
    </source>
</evidence>
<feature type="region of interest" description="Disordered" evidence="6">
    <location>
        <begin position="120"/>
        <end position="153"/>
    </location>
</feature>
<dbReference type="InterPro" id="IPR018098">
    <property type="entry name" value="Ribosomal_eS24_CS"/>
</dbReference>
<keyword evidence="2 4" id="KW-0689">Ribosomal protein</keyword>
<dbReference type="InterPro" id="IPR001976">
    <property type="entry name" value="Ribosomal_eS24"/>
</dbReference>
<name>A0A146M892_LYGHE</name>
<evidence type="ECO:0000256" key="5">
    <source>
        <dbReference type="RuleBase" id="RU004383"/>
    </source>
</evidence>
<reference evidence="7" key="1">
    <citation type="journal article" date="2016" name="Gigascience">
        <title>De novo construction of an expanded transcriptome assembly for the western tarnished plant bug, Lygus hesperus.</title>
        <authorList>
            <person name="Tassone E.E."/>
            <person name="Geib S.M."/>
            <person name="Hall B."/>
            <person name="Fabrick J.A."/>
            <person name="Brent C.S."/>
            <person name="Hull J.J."/>
        </authorList>
    </citation>
    <scope>NUCLEOTIDE SEQUENCE</scope>
</reference>
<dbReference type="Gene3D" id="3.30.70.3370">
    <property type="match status" value="1"/>
</dbReference>
<dbReference type="HAMAP" id="MF_00545">
    <property type="entry name" value="Ribosomal_eS24"/>
    <property type="match status" value="1"/>
</dbReference>
<feature type="compositionally biased region" description="Basic residues" evidence="6">
    <location>
        <begin position="142"/>
        <end position="153"/>
    </location>
</feature>
<dbReference type="InterPro" id="IPR012678">
    <property type="entry name" value="Ribosomal_uL23/eL15/eS24_sf"/>
</dbReference>
<dbReference type="AlphaFoldDB" id="A0A146M892"/>
<dbReference type="SUPFAM" id="SSF54189">
    <property type="entry name" value="Ribosomal proteins S24e, L23 and L15e"/>
    <property type="match status" value="1"/>
</dbReference>
<feature type="non-terminal residue" evidence="7">
    <location>
        <position position="1"/>
    </location>
</feature>
<proteinExistence type="inferred from homology"/>